<evidence type="ECO:0000256" key="2">
    <source>
        <dbReference type="SAM" id="Phobius"/>
    </source>
</evidence>
<keyword evidence="2" id="KW-1133">Transmembrane helix</keyword>
<keyword evidence="2" id="KW-0472">Membrane</keyword>
<reference evidence="3" key="1">
    <citation type="journal article" date="2020" name="Stud. Mycol.">
        <title>101 Dothideomycetes genomes: a test case for predicting lifestyles and emergence of pathogens.</title>
        <authorList>
            <person name="Haridas S."/>
            <person name="Albert R."/>
            <person name="Binder M."/>
            <person name="Bloem J."/>
            <person name="Labutti K."/>
            <person name="Salamov A."/>
            <person name="Andreopoulos B."/>
            <person name="Baker S."/>
            <person name="Barry K."/>
            <person name="Bills G."/>
            <person name="Bluhm B."/>
            <person name="Cannon C."/>
            <person name="Castanera R."/>
            <person name="Culley D."/>
            <person name="Daum C."/>
            <person name="Ezra D."/>
            <person name="Gonzalez J."/>
            <person name="Henrissat B."/>
            <person name="Kuo A."/>
            <person name="Liang C."/>
            <person name="Lipzen A."/>
            <person name="Lutzoni F."/>
            <person name="Magnuson J."/>
            <person name="Mondo S."/>
            <person name="Nolan M."/>
            <person name="Ohm R."/>
            <person name="Pangilinan J."/>
            <person name="Park H.-J."/>
            <person name="Ramirez L."/>
            <person name="Alfaro M."/>
            <person name="Sun H."/>
            <person name="Tritt A."/>
            <person name="Yoshinaga Y."/>
            <person name="Zwiers L.-H."/>
            <person name="Turgeon B."/>
            <person name="Goodwin S."/>
            <person name="Spatafora J."/>
            <person name="Crous P."/>
            <person name="Grigoriev I."/>
        </authorList>
    </citation>
    <scope>NUCLEOTIDE SEQUENCE</scope>
    <source>
        <strain evidence="3">CBS 116435</strain>
    </source>
</reference>
<accession>A0A9P4UKM5</accession>
<evidence type="ECO:0000313" key="4">
    <source>
        <dbReference type="Proteomes" id="UP000799441"/>
    </source>
</evidence>
<proteinExistence type="predicted"/>
<organism evidence="3 4">
    <name type="scientific">Polychaeton citri CBS 116435</name>
    <dbReference type="NCBI Taxonomy" id="1314669"/>
    <lineage>
        <taxon>Eukaryota</taxon>
        <taxon>Fungi</taxon>
        <taxon>Dikarya</taxon>
        <taxon>Ascomycota</taxon>
        <taxon>Pezizomycotina</taxon>
        <taxon>Dothideomycetes</taxon>
        <taxon>Dothideomycetidae</taxon>
        <taxon>Capnodiales</taxon>
        <taxon>Capnodiaceae</taxon>
        <taxon>Polychaeton</taxon>
    </lineage>
</organism>
<feature type="transmembrane region" description="Helical" evidence="2">
    <location>
        <begin position="85"/>
        <end position="104"/>
    </location>
</feature>
<sequence length="189" mass="20460">MRVWAIETRCQAGEGWCRAGSAVVSDALLSRGQEPWPAFIHVHRLSISHHHNSDSNSVQPPCALPGAPGPGYKIPYSIHASPIPIPIPIPIIIIIIIIIIILPIKRRTGQGRMLAGNVPHLPGPACSCFHACTRTTRTVLILSNCLHKPRCCSTTHTLAQRSVLPPRSVSTNPVHCPAHAGRAREHADI</sequence>
<dbReference type="EMBL" id="MU003876">
    <property type="protein sequence ID" value="KAF2716431.1"/>
    <property type="molecule type" value="Genomic_DNA"/>
</dbReference>
<gene>
    <name evidence="3" type="ORF">K431DRAFT_19061</name>
</gene>
<evidence type="ECO:0000256" key="1">
    <source>
        <dbReference type="SAM" id="MobiDB-lite"/>
    </source>
</evidence>
<evidence type="ECO:0000313" key="3">
    <source>
        <dbReference type="EMBL" id="KAF2716431.1"/>
    </source>
</evidence>
<comment type="caution">
    <text evidence="3">The sequence shown here is derived from an EMBL/GenBank/DDBJ whole genome shotgun (WGS) entry which is preliminary data.</text>
</comment>
<keyword evidence="4" id="KW-1185">Reference proteome</keyword>
<dbReference type="Proteomes" id="UP000799441">
    <property type="component" value="Unassembled WGS sequence"/>
</dbReference>
<keyword evidence="2" id="KW-0812">Transmembrane</keyword>
<name>A0A9P4UKM5_9PEZI</name>
<dbReference type="AlphaFoldDB" id="A0A9P4UKM5"/>
<feature type="region of interest" description="Disordered" evidence="1">
    <location>
        <begin position="170"/>
        <end position="189"/>
    </location>
</feature>
<protein>
    <submittedName>
        <fullName evidence="3">Uncharacterized protein</fullName>
    </submittedName>
</protein>